<evidence type="ECO:0000313" key="2">
    <source>
        <dbReference type="Proteomes" id="UP000309128"/>
    </source>
</evidence>
<dbReference type="OrthoDB" id="6161020at2"/>
<protein>
    <submittedName>
        <fullName evidence="1">DUF2795 domain-containing protein</fullName>
    </submittedName>
</protein>
<accession>A0A5S4F0S2</accession>
<gene>
    <name evidence="1" type="ORF">ETD86_42745</name>
</gene>
<dbReference type="InterPro" id="IPR021527">
    <property type="entry name" value="DUF2795"/>
</dbReference>
<proteinExistence type="predicted"/>
<dbReference type="AlphaFoldDB" id="A0A5S4F0S2"/>
<comment type="caution">
    <text evidence="1">The sequence shown here is derived from an EMBL/GenBank/DDBJ whole genome shotgun (WGS) entry which is preliminary data.</text>
</comment>
<dbReference type="Proteomes" id="UP000309128">
    <property type="component" value="Unassembled WGS sequence"/>
</dbReference>
<sequence length="64" mass="6848">MSTAPNPIDLQKHLSGVDYPASKDDLVKAARDHGAGDDIVKALEAMPDREYDGPNAVSQAVTKR</sequence>
<reference evidence="1 2" key="1">
    <citation type="submission" date="2019-05" db="EMBL/GenBank/DDBJ databases">
        <title>Draft genome sequence of Nonomuraea turkmeniaca DSM 43926.</title>
        <authorList>
            <person name="Saricaoglu S."/>
            <person name="Isik K."/>
        </authorList>
    </citation>
    <scope>NUCLEOTIDE SEQUENCE [LARGE SCALE GENOMIC DNA]</scope>
    <source>
        <strain evidence="1 2">DSM 43926</strain>
    </source>
</reference>
<name>A0A5S4F0S2_9ACTN</name>
<dbReference type="EMBL" id="VCKY01000223">
    <property type="protein sequence ID" value="TMR09635.1"/>
    <property type="molecule type" value="Genomic_DNA"/>
</dbReference>
<dbReference type="Pfam" id="PF11387">
    <property type="entry name" value="DUF2795"/>
    <property type="match status" value="1"/>
</dbReference>
<evidence type="ECO:0000313" key="1">
    <source>
        <dbReference type="EMBL" id="TMR09635.1"/>
    </source>
</evidence>
<keyword evidence="2" id="KW-1185">Reference proteome</keyword>
<dbReference type="RefSeq" id="WP_138672339.1">
    <property type="nucleotide sequence ID" value="NZ_VCKY01000223.1"/>
</dbReference>
<organism evidence="1 2">
    <name type="scientific">Nonomuraea turkmeniaca</name>
    <dbReference type="NCBI Taxonomy" id="103838"/>
    <lineage>
        <taxon>Bacteria</taxon>
        <taxon>Bacillati</taxon>
        <taxon>Actinomycetota</taxon>
        <taxon>Actinomycetes</taxon>
        <taxon>Streptosporangiales</taxon>
        <taxon>Streptosporangiaceae</taxon>
        <taxon>Nonomuraea</taxon>
    </lineage>
</organism>